<evidence type="ECO:0000256" key="2">
    <source>
        <dbReference type="ARBA" id="ARBA00022989"/>
    </source>
</evidence>
<feature type="transmembrane region" description="Helical" evidence="4">
    <location>
        <begin position="345"/>
        <end position="365"/>
    </location>
</feature>
<feature type="transmembrane region" description="Helical" evidence="4">
    <location>
        <begin position="218"/>
        <end position="240"/>
    </location>
</feature>
<keyword evidence="1 4" id="KW-0812">Transmembrane</keyword>
<evidence type="ECO:0000256" key="3">
    <source>
        <dbReference type="ARBA" id="ARBA00023136"/>
    </source>
</evidence>
<evidence type="ECO:0000313" key="7">
    <source>
        <dbReference type="Proteomes" id="UP000199400"/>
    </source>
</evidence>
<keyword evidence="3 4" id="KW-0472">Membrane</keyword>
<dbReference type="Gene3D" id="1.20.1250.20">
    <property type="entry name" value="MFS general substrate transporter like domains"/>
    <property type="match status" value="2"/>
</dbReference>
<dbReference type="InterPro" id="IPR011701">
    <property type="entry name" value="MFS"/>
</dbReference>
<dbReference type="PROSITE" id="PS50850">
    <property type="entry name" value="MFS"/>
    <property type="match status" value="1"/>
</dbReference>
<dbReference type="Pfam" id="PF07690">
    <property type="entry name" value="MFS_1"/>
    <property type="match status" value="1"/>
</dbReference>
<feature type="domain" description="Major facilitator superfamily (MFS) profile" evidence="5">
    <location>
        <begin position="203"/>
        <end position="409"/>
    </location>
</feature>
<gene>
    <name evidence="6" type="ORF">SAMN02745121_04528</name>
</gene>
<feature type="transmembrane region" description="Helical" evidence="4">
    <location>
        <begin position="252"/>
        <end position="272"/>
    </location>
</feature>
<feature type="transmembrane region" description="Helical" evidence="4">
    <location>
        <begin position="143"/>
        <end position="159"/>
    </location>
</feature>
<feature type="transmembrane region" description="Helical" evidence="4">
    <location>
        <begin position="309"/>
        <end position="333"/>
    </location>
</feature>
<protein>
    <submittedName>
        <fullName evidence="6">Predicted arabinose efflux permease, MFS family</fullName>
    </submittedName>
</protein>
<dbReference type="RefSeq" id="WP_096326490.1">
    <property type="nucleotide sequence ID" value="NZ_FOMX01000015.1"/>
</dbReference>
<feature type="transmembrane region" description="Helical" evidence="4">
    <location>
        <begin position="43"/>
        <end position="62"/>
    </location>
</feature>
<dbReference type="InterPro" id="IPR020846">
    <property type="entry name" value="MFS_dom"/>
</dbReference>
<evidence type="ECO:0000313" key="6">
    <source>
        <dbReference type="EMBL" id="SFE52450.1"/>
    </source>
</evidence>
<accession>A0A1I2BBC7</accession>
<dbReference type="GO" id="GO:0022857">
    <property type="term" value="F:transmembrane transporter activity"/>
    <property type="evidence" value="ECO:0007669"/>
    <property type="project" value="InterPro"/>
</dbReference>
<keyword evidence="2 4" id="KW-1133">Transmembrane helix</keyword>
<dbReference type="EMBL" id="FOMX01000015">
    <property type="protein sequence ID" value="SFE52450.1"/>
    <property type="molecule type" value="Genomic_DNA"/>
</dbReference>
<feature type="transmembrane region" description="Helical" evidence="4">
    <location>
        <begin position="74"/>
        <end position="93"/>
    </location>
</feature>
<feature type="transmembrane region" description="Helical" evidence="4">
    <location>
        <begin position="284"/>
        <end position="303"/>
    </location>
</feature>
<feature type="transmembrane region" description="Helical" evidence="4">
    <location>
        <begin position="371"/>
        <end position="390"/>
    </location>
</feature>
<dbReference type="OrthoDB" id="9812574at2"/>
<evidence type="ECO:0000256" key="4">
    <source>
        <dbReference type="SAM" id="Phobius"/>
    </source>
</evidence>
<dbReference type="PANTHER" id="PTHR23539">
    <property type="entry name" value="MFS TRANSPORTER"/>
    <property type="match status" value="1"/>
</dbReference>
<keyword evidence="7" id="KW-1185">Reference proteome</keyword>
<organism evidence="6 7">
    <name type="scientific">Nannocystis exedens</name>
    <dbReference type="NCBI Taxonomy" id="54"/>
    <lineage>
        <taxon>Bacteria</taxon>
        <taxon>Pseudomonadati</taxon>
        <taxon>Myxococcota</taxon>
        <taxon>Polyangia</taxon>
        <taxon>Nannocystales</taxon>
        <taxon>Nannocystaceae</taxon>
        <taxon>Nannocystis</taxon>
    </lineage>
</organism>
<reference evidence="7" key="1">
    <citation type="submission" date="2016-10" db="EMBL/GenBank/DDBJ databases">
        <authorList>
            <person name="Varghese N."/>
            <person name="Submissions S."/>
        </authorList>
    </citation>
    <scope>NUCLEOTIDE SEQUENCE [LARGE SCALE GENOMIC DNA]</scope>
    <source>
        <strain evidence="7">ATCC 25963</strain>
    </source>
</reference>
<proteinExistence type="predicted"/>
<dbReference type="InterPro" id="IPR036259">
    <property type="entry name" value="MFS_trans_sf"/>
</dbReference>
<dbReference type="Proteomes" id="UP000199400">
    <property type="component" value="Unassembled WGS sequence"/>
</dbReference>
<dbReference type="PANTHER" id="PTHR23539:SF1">
    <property type="entry name" value="MAJOR FACILITATOR SUPERFAMILY (MFS) PROFILE DOMAIN-CONTAINING PROTEIN"/>
    <property type="match status" value="1"/>
</dbReference>
<dbReference type="AlphaFoldDB" id="A0A1I2BBC7"/>
<dbReference type="SUPFAM" id="SSF103473">
    <property type="entry name" value="MFS general substrate transporter"/>
    <property type="match status" value="1"/>
</dbReference>
<dbReference type="STRING" id="54.SAMN02745121_04528"/>
<feature type="transmembrane region" description="Helical" evidence="4">
    <location>
        <begin position="99"/>
        <end position="122"/>
    </location>
</feature>
<sequence length="409" mass="42691">MSASTRSLRGLDLVNVFMADVKDGVGVYLSVYLLAEHAWDPSHIGLVVAIPALVSILAQAPVGGFIDRTPWKRLLLVAASAIVALSCITVVVFPRFAPIVAAQVALGLAQTIFPPCVGAITLGMVGHERLPVRIGRNESFNHAGNLLAAVIASVIGWFISYRGIFYFSIVQCVVLVGATLLIRERDIDHELARAAAEDSAPCGSTRAALGALLADRDIAAFITAMCLWNVANGAMLPLLGQKLGLDDIEHSALALSICIIIAQAVMIAVAPVAARLADRGRKGLFLIAFLLVPVRALLFASLSNRYALIGLQVVDGLGAGIYGVLLVVTMADLGKGTGHFNLLQGTTYAAISFGVALSSILSGYVVRHAGYSAGFGTLAGIGLLATLFFARRVRPGRPDSAAARASSAG</sequence>
<name>A0A1I2BBC7_9BACT</name>
<evidence type="ECO:0000256" key="1">
    <source>
        <dbReference type="ARBA" id="ARBA00022692"/>
    </source>
</evidence>
<evidence type="ECO:0000259" key="5">
    <source>
        <dbReference type="PROSITE" id="PS50850"/>
    </source>
</evidence>